<evidence type="ECO:0000313" key="1">
    <source>
        <dbReference type="EMBL" id="EAR16088.1"/>
    </source>
</evidence>
<protein>
    <submittedName>
        <fullName evidence="1">Uncharacterized protein</fullName>
    </submittedName>
</protein>
<dbReference type="EMBL" id="CP001712">
    <property type="protein sequence ID" value="EAR16088.1"/>
    <property type="molecule type" value="Genomic_DNA"/>
</dbReference>
<reference evidence="1 2" key="1">
    <citation type="journal article" date="2009" name="J. Bacteriol.">
        <title>Complete genome sequence of Robiginitalea biformata HTCC2501.</title>
        <authorList>
            <person name="Oh H.M."/>
            <person name="Giovannoni S.J."/>
            <person name="Lee K."/>
            <person name="Ferriera S."/>
            <person name="Johnson J."/>
            <person name="Cho J.C."/>
        </authorList>
    </citation>
    <scope>NUCLEOTIDE SEQUENCE [LARGE SCALE GENOMIC DNA]</scope>
    <source>
        <strain evidence="2">ATCC BAA-864 / HTCC2501 / KCTC 12146</strain>
    </source>
</reference>
<dbReference type="AlphaFoldDB" id="A4CGN0"/>
<dbReference type="KEGG" id="rbi:RB2501_04300"/>
<accession>A4CGN0</accession>
<gene>
    <name evidence="1" type="ordered locus">RB2501_04300</name>
</gene>
<dbReference type="STRING" id="313596.RB2501_04300"/>
<keyword evidence="2" id="KW-1185">Reference proteome</keyword>
<proteinExistence type="predicted"/>
<organism evidence="1 2">
    <name type="scientific">Robiginitalea biformata (strain ATCC BAA-864 / DSM 15991 / KCTC 12146 / HTCC2501)</name>
    <dbReference type="NCBI Taxonomy" id="313596"/>
    <lineage>
        <taxon>Bacteria</taxon>
        <taxon>Pseudomonadati</taxon>
        <taxon>Bacteroidota</taxon>
        <taxon>Flavobacteriia</taxon>
        <taxon>Flavobacteriales</taxon>
        <taxon>Flavobacteriaceae</taxon>
        <taxon>Robiginitalea</taxon>
    </lineage>
</organism>
<dbReference type="Proteomes" id="UP000009049">
    <property type="component" value="Chromosome"/>
</dbReference>
<sequence length="56" mass="6511">MEKLISFSIPILKFPYKIFLNISMSAVHQFMYGTHGKCRLMLLGLFNKVNHKITLP</sequence>
<dbReference type="HOGENOM" id="CLU_3011463_0_0_10"/>
<name>A4CGN0_ROBBH</name>
<evidence type="ECO:0000313" key="2">
    <source>
        <dbReference type="Proteomes" id="UP000009049"/>
    </source>
</evidence>